<proteinExistence type="predicted"/>
<gene>
    <name evidence="3" type="ORF">LTR62_004236</name>
</gene>
<evidence type="ECO:0000313" key="3">
    <source>
        <dbReference type="EMBL" id="KAK5112479.1"/>
    </source>
</evidence>
<comment type="caution">
    <text evidence="3">The sequence shown here is derived from an EMBL/GenBank/DDBJ whole genome shotgun (WGS) entry which is preliminary data.</text>
</comment>
<keyword evidence="2" id="KW-0472">Membrane</keyword>
<accession>A0AAN7TR36</accession>
<keyword evidence="2" id="KW-0812">Transmembrane</keyword>
<evidence type="ECO:0000256" key="1">
    <source>
        <dbReference type="SAM" id="MobiDB-lite"/>
    </source>
</evidence>
<keyword evidence="2" id="KW-1133">Transmembrane helix</keyword>
<feature type="region of interest" description="Disordered" evidence="1">
    <location>
        <begin position="35"/>
        <end position="55"/>
    </location>
</feature>
<organism evidence="3 4">
    <name type="scientific">Meristemomyces frigidus</name>
    <dbReference type="NCBI Taxonomy" id="1508187"/>
    <lineage>
        <taxon>Eukaryota</taxon>
        <taxon>Fungi</taxon>
        <taxon>Dikarya</taxon>
        <taxon>Ascomycota</taxon>
        <taxon>Pezizomycotina</taxon>
        <taxon>Dothideomycetes</taxon>
        <taxon>Dothideomycetidae</taxon>
        <taxon>Mycosphaerellales</taxon>
        <taxon>Teratosphaeriaceae</taxon>
        <taxon>Meristemomyces</taxon>
    </lineage>
</organism>
<feature type="transmembrane region" description="Helical" evidence="2">
    <location>
        <begin position="9"/>
        <end position="29"/>
    </location>
</feature>
<dbReference type="Proteomes" id="UP001310890">
    <property type="component" value="Unassembled WGS sequence"/>
</dbReference>
<dbReference type="EMBL" id="JAVRRL010000030">
    <property type="protein sequence ID" value="KAK5112479.1"/>
    <property type="molecule type" value="Genomic_DNA"/>
</dbReference>
<dbReference type="AlphaFoldDB" id="A0AAN7TR36"/>
<sequence>MAPRLDDRYVWLGFAAFFTLAFYGLRYTIKYTPSSPRRDSIASPSDGGDRNERPEDSITLATLRTLATSTNLNIAKAAKDIIIQRFISSPESHEMLKRDAASVDVNLRRQSGIALRFLYELYDDADPEFDADDRTDYDGNDDPGFLGDDATAVRRTLMRLNGASSRRGNHGAGTASTMSSTDSLPDLFEVLETEDEIMVEQDDVIRGWSRVPRPVSAGRSMNSDEMRRRRREATVMYDGIDEADPQNEVEERLVRMLQEHGG</sequence>
<protein>
    <submittedName>
        <fullName evidence="3">Uncharacterized protein</fullName>
    </submittedName>
</protein>
<reference evidence="3" key="1">
    <citation type="submission" date="2023-08" db="EMBL/GenBank/DDBJ databases">
        <title>Black Yeasts Isolated from many extreme environments.</title>
        <authorList>
            <person name="Coleine C."/>
            <person name="Stajich J.E."/>
            <person name="Selbmann L."/>
        </authorList>
    </citation>
    <scope>NUCLEOTIDE SEQUENCE</scope>
    <source>
        <strain evidence="3">CCFEE 5401</strain>
    </source>
</reference>
<evidence type="ECO:0000256" key="2">
    <source>
        <dbReference type="SAM" id="Phobius"/>
    </source>
</evidence>
<name>A0AAN7TR36_9PEZI</name>
<evidence type="ECO:0000313" key="4">
    <source>
        <dbReference type="Proteomes" id="UP001310890"/>
    </source>
</evidence>